<feature type="domain" description="Polymerase/histidinol phosphatase N-terminal" evidence="7">
    <location>
        <begin position="1"/>
        <end position="70"/>
    </location>
</feature>
<sequence>MYLNCHTWFSLKYGVLSPQQLIDEAKKNGIQKLALTDIHNTSAYIEVARLISEQSVPLEIITGIEFRRDNKTAYIMIARSMKGFELINRHLSRLNSLKEEPELRAPQLEDSFVIYPWSQNTPSSLSENEYIGIKPQQAHLLYRVKNKQLIDKGVILQPVTFSSKIGYNTHRLLRAIHHNTLLSKLTPELQASPDEQMIPESELLKYYWQYPKIIANTEQILENCSMDIELGTNKNKKQLNNKASDHNELRTKSLEGFRRRYEHYNSYAMERLLKELDVIEKHGFESYFLITLDIIEFARHKNFAHVGRGSGANSMVAYCLGITEVDPIELDLYFERFLNPYRSSPPDFDIDFSWQDRDEVTKYIFERHGSEHTALLATYVTFQGRSIIRELGKVFGLPKEEIDKIVREPDRYANSDEISGLIFRYGKRLQDMPRNLSIHAGGVLITEKPIYTYTATDLPPKGFPITHFDMFSAEDIGIHKYDILSQRGLGHIKDSVGLVRKNKGVSVDITRTDKFKKDEKIRALLREGRTMGAFYVESPAMRMLLGKLKCEDYITLVAASSIIRPGVARSGMMREYIYRHHNPDDYQYLHPKMEELMKETYGVMVYQEDVIKVAHHFAGLDLAEADILRRGMSGKYRSRKEFERVEEKFFINCKQKGYPEAIYKEVWRQIESFSGYSFSKAHSASYAVESYQSLYLKAHYPIEFMVGVINNFGGFYKTEFYFHEAKRYGAIIQAPCVNTSEYLTSINGKEIHVGFIHLKSLETKLAHRIVSEREKNGKYTGLQDFIERTIPGPEQVYLLIRIGAFRFTGEEKRALLWQARLYYGKKEKSKTKLPGGDMFHSKMKTYSLPDLDHIPFEDAFDEFELLGFPLCDPFLLLPENSLLPLAAKDMPRYLKKSFSITGYLVTIKNTRTKDRKSMFFGTFIDKNGDFFDTTHFPNTANKYPFRGAGFYNIEGKVVEDFEYPMIEITKMEKVPMVDRDKLRQQTLSINGVN</sequence>
<dbReference type="PANTHER" id="PTHR32294">
    <property type="entry name" value="DNA POLYMERASE III SUBUNIT ALPHA"/>
    <property type="match status" value="1"/>
</dbReference>
<comment type="catalytic activity">
    <reaction evidence="6">
        <text>DNA(n) + a 2'-deoxyribonucleoside 5'-triphosphate = DNA(n+1) + diphosphate</text>
        <dbReference type="Rhea" id="RHEA:22508"/>
        <dbReference type="Rhea" id="RHEA-COMP:17339"/>
        <dbReference type="Rhea" id="RHEA-COMP:17340"/>
        <dbReference type="ChEBI" id="CHEBI:33019"/>
        <dbReference type="ChEBI" id="CHEBI:61560"/>
        <dbReference type="ChEBI" id="CHEBI:173112"/>
        <dbReference type="EC" id="2.7.7.7"/>
    </reaction>
</comment>
<dbReference type="SUPFAM" id="SSF89550">
    <property type="entry name" value="PHP domain-like"/>
    <property type="match status" value="1"/>
</dbReference>
<dbReference type="GO" id="GO:0003887">
    <property type="term" value="F:DNA-directed DNA polymerase activity"/>
    <property type="evidence" value="ECO:0007669"/>
    <property type="project" value="UniProtKB-EC"/>
</dbReference>
<dbReference type="InterPro" id="IPR040982">
    <property type="entry name" value="DNA_pol3_finger"/>
</dbReference>
<dbReference type="InterPro" id="IPR011708">
    <property type="entry name" value="DNA_pol3_alpha_NTPase_dom"/>
</dbReference>
<evidence type="ECO:0000256" key="1">
    <source>
        <dbReference type="ARBA" id="ARBA00012417"/>
    </source>
</evidence>
<dbReference type="EC" id="2.7.7.7" evidence="1"/>
<dbReference type="Proteomes" id="UP001209885">
    <property type="component" value="Unassembled WGS sequence"/>
</dbReference>
<evidence type="ECO:0000313" key="8">
    <source>
        <dbReference type="EMBL" id="MCX2745695.1"/>
    </source>
</evidence>
<dbReference type="InterPro" id="IPR016195">
    <property type="entry name" value="Pol/histidinol_Pase-like"/>
</dbReference>
<dbReference type="EMBL" id="JAPFQN010000011">
    <property type="protein sequence ID" value="MCX2745695.1"/>
    <property type="molecule type" value="Genomic_DNA"/>
</dbReference>
<dbReference type="Pfam" id="PF17657">
    <property type="entry name" value="DNA_pol3_finger"/>
    <property type="match status" value="1"/>
</dbReference>
<keyword evidence="9" id="KW-1185">Reference proteome</keyword>
<evidence type="ECO:0000256" key="5">
    <source>
        <dbReference type="ARBA" id="ARBA00022932"/>
    </source>
</evidence>
<comment type="caution">
    <text evidence="8">The sequence shown here is derived from an EMBL/GenBank/DDBJ whole genome shotgun (WGS) entry which is preliminary data.</text>
</comment>
<dbReference type="Pfam" id="PF14579">
    <property type="entry name" value="HHH_6"/>
    <property type="match status" value="1"/>
</dbReference>
<keyword evidence="2 8" id="KW-0808">Transferase</keyword>
<keyword evidence="5" id="KW-0239">DNA-directed DNA polymerase</keyword>
<evidence type="ECO:0000256" key="3">
    <source>
        <dbReference type="ARBA" id="ARBA00022695"/>
    </source>
</evidence>
<dbReference type="InterPro" id="IPR004013">
    <property type="entry name" value="PHP_dom"/>
</dbReference>
<keyword evidence="4" id="KW-0235">DNA replication</keyword>
<name>A0ABT3RVQ0_9BACT</name>
<dbReference type="Pfam" id="PF02811">
    <property type="entry name" value="PHP"/>
    <property type="match status" value="1"/>
</dbReference>
<protein>
    <recommendedName>
        <fullName evidence="1">DNA-directed DNA polymerase</fullName>
        <ecNumber evidence="1">2.7.7.7</ecNumber>
    </recommendedName>
</protein>
<proteinExistence type="predicted"/>
<evidence type="ECO:0000256" key="6">
    <source>
        <dbReference type="ARBA" id="ARBA00049244"/>
    </source>
</evidence>
<dbReference type="InterPro" id="IPR004805">
    <property type="entry name" value="DnaE2/DnaE/PolC"/>
</dbReference>
<evidence type="ECO:0000256" key="2">
    <source>
        <dbReference type="ARBA" id="ARBA00022679"/>
    </source>
</evidence>
<evidence type="ECO:0000256" key="4">
    <source>
        <dbReference type="ARBA" id="ARBA00022705"/>
    </source>
</evidence>
<reference evidence="8 9" key="1">
    <citation type="submission" date="2022-11" db="EMBL/GenBank/DDBJ databases">
        <title>The characterization of three novel Bacteroidetes species and genomic analysis of their roles in tidal elemental geochemical cycles.</title>
        <authorList>
            <person name="Ma K."/>
        </authorList>
    </citation>
    <scope>NUCLEOTIDE SEQUENCE [LARGE SCALE GENOMIC DNA]</scope>
    <source>
        <strain evidence="8 9">M17</strain>
    </source>
</reference>
<accession>A0ABT3RVQ0</accession>
<dbReference type="Gene3D" id="1.10.150.870">
    <property type="match status" value="1"/>
</dbReference>
<dbReference type="SMART" id="SM00481">
    <property type="entry name" value="POLIIIAc"/>
    <property type="match status" value="1"/>
</dbReference>
<gene>
    <name evidence="8" type="primary">dnaE</name>
    <name evidence="8" type="ORF">OO013_17565</name>
</gene>
<dbReference type="Gene3D" id="3.20.20.140">
    <property type="entry name" value="Metal-dependent hydrolases"/>
    <property type="match status" value="2"/>
</dbReference>
<dbReference type="InterPro" id="IPR029460">
    <property type="entry name" value="DNAPol_HHH"/>
</dbReference>
<dbReference type="RefSeq" id="WP_266058293.1">
    <property type="nucleotide sequence ID" value="NZ_JAPFQN010000011.1"/>
</dbReference>
<dbReference type="NCBIfam" id="TIGR00594">
    <property type="entry name" value="polc"/>
    <property type="match status" value="1"/>
</dbReference>
<organism evidence="8 9">
    <name type="scientific">Mangrovivirga halotolerans</name>
    <dbReference type="NCBI Taxonomy" id="2993936"/>
    <lineage>
        <taxon>Bacteria</taxon>
        <taxon>Pseudomonadati</taxon>
        <taxon>Bacteroidota</taxon>
        <taxon>Cytophagia</taxon>
        <taxon>Cytophagales</taxon>
        <taxon>Mangrovivirgaceae</taxon>
        <taxon>Mangrovivirga</taxon>
    </lineage>
</organism>
<evidence type="ECO:0000313" key="9">
    <source>
        <dbReference type="Proteomes" id="UP001209885"/>
    </source>
</evidence>
<keyword evidence="3 8" id="KW-0548">Nucleotidyltransferase</keyword>
<evidence type="ECO:0000259" key="7">
    <source>
        <dbReference type="SMART" id="SM00481"/>
    </source>
</evidence>
<dbReference type="Pfam" id="PF07733">
    <property type="entry name" value="DNA_pol3_alpha"/>
    <property type="match status" value="1"/>
</dbReference>
<dbReference type="InterPro" id="IPR003141">
    <property type="entry name" value="Pol/His_phosphatase_N"/>
</dbReference>